<evidence type="ECO:0000259" key="3">
    <source>
        <dbReference type="Pfam" id="PF07995"/>
    </source>
</evidence>
<dbReference type="RefSeq" id="WP_140465974.1">
    <property type="nucleotide sequence ID" value="NZ_RCYZ01000003.1"/>
</dbReference>
<keyword evidence="2" id="KW-0732">Signal</keyword>
<dbReference type="PANTHER" id="PTHR19328">
    <property type="entry name" value="HEDGEHOG-INTERACTING PROTEIN"/>
    <property type="match status" value="1"/>
</dbReference>
<dbReference type="Gene3D" id="2.120.10.30">
    <property type="entry name" value="TolB, C-terminal domain"/>
    <property type="match status" value="1"/>
</dbReference>
<name>A0A502GZA8_9BACT</name>
<evidence type="ECO:0000313" key="5">
    <source>
        <dbReference type="Proteomes" id="UP000317646"/>
    </source>
</evidence>
<dbReference type="Proteomes" id="UP000317646">
    <property type="component" value="Unassembled WGS sequence"/>
</dbReference>
<evidence type="ECO:0000313" key="4">
    <source>
        <dbReference type="EMBL" id="TPG66343.1"/>
    </source>
</evidence>
<gene>
    <name evidence="4" type="ORF">EAH73_07950</name>
</gene>
<dbReference type="InterPro" id="IPR011041">
    <property type="entry name" value="Quinoprot_gluc/sorb_DH_b-prop"/>
</dbReference>
<evidence type="ECO:0000256" key="2">
    <source>
        <dbReference type="SAM" id="SignalP"/>
    </source>
</evidence>
<keyword evidence="5" id="KW-1185">Reference proteome</keyword>
<feature type="domain" description="Glucose/Sorbosone dehydrogenase" evidence="3">
    <location>
        <begin position="51"/>
        <end position="336"/>
    </location>
</feature>
<dbReference type="Pfam" id="PF07995">
    <property type="entry name" value="GSDH"/>
    <property type="match status" value="2"/>
</dbReference>
<proteinExistence type="predicted"/>
<evidence type="ECO:0000256" key="1">
    <source>
        <dbReference type="SAM" id="MobiDB-lite"/>
    </source>
</evidence>
<dbReference type="EMBL" id="RCYZ01000003">
    <property type="protein sequence ID" value="TPG66343.1"/>
    <property type="molecule type" value="Genomic_DNA"/>
</dbReference>
<feature type="domain" description="Glucose/Sorbosone dehydrogenase" evidence="3">
    <location>
        <begin position="402"/>
        <end position="478"/>
    </location>
</feature>
<feature type="region of interest" description="Disordered" evidence="1">
    <location>
        <begin position="505"/>
        <end position="538"/>
    </location>
</feature>
<dbReference type="OrthoDB" id="9770043at2"/>
<dbReference type="SUPFAM" id="SSF50952">
    <property type="entry name" value="Soluble quinoprotein glucose dehydrogenase"/>
    <property type="match status" value="1"/>
</dbReference>
<feature type="signal peptide" evidence="2">
    <location>
        <begin position="1"/>
        <end position="26"/>
    </location>
</feature>
<feature type="chain" id="PRO_5021469207" description="Glucose/Sorbosone dehydrogenase domain-containing protein" evidence="2">
    <location>
        <begin position="27"/>
        <end position="538"/>
    </location>
</feature>
<protein>
    <recommendedName>
        <fullName evidence="3">Glucose/Sorbosone dehydrogenase domain-containing protein</fullName>
    </recommendedName>
</protein>
<organism evidence="4 5">
    <name type="scientific">Hymenobacter nivis</name>
    <dbReference type="NCBI Taxonomy" id="1850093"/>
    <lineage>
        <taxon>Bacteria</taxon>
        <taxon>Pseudomonadati</taxon>
        <taxon>Bacteroidota</taxon>
        <taxon>Cytophagia</taxon>
        <taxon>Cytophagales</taxon>
        <taxon>Hymenobacteraceae</taxon>
        <taxon>Hymenobacter</taxon>
    </lineage>
</organism>
<dbReference type="InterPro" id="IPR011042">
    <property type="entry name" value="6-blade_b-propeller_TolB-like"/>
</dbReference>
<comment type="caution">
    <text evidence="4">The sequence shown here is derived from an EMBL/GenBank/DDBJ whole genome shotgun (WGS) entry which is preliminary data.</text>
</comment>
<accession>A0A502GZA8</accession>
<dbReference type="InterPro" id="IPR012938">
    <property type="entry name" value="Glc/Sorbosone_DH"/>
</dbReference>
<dbReference type="PANTHER" id="PTHR19328:SF13">
    <property type="entry name" value="HIPL1 PROTEIN"/>
    <property type="match status" value="1"/>
</dbReference>
<sequence length="538" mass="58121">MLRIRHYCQLLLIAGAFLRLCHPATAQTASGQTVTGPRGEVFARRIVARQLSDPWEVAYGPDGYLWLTEAKGYRVSRLNPATGVKTVLLDLSRERQFPRYDKVPDRVDGGKPWPQGGLMGMALHPQLLQGQPYVYLAYLYRFAGASQPGKGGAPNYGGYFFTTRLVRYEYQAQAQTLTNPVVLCDTIPGSSDHNGGRLLIAPVGGKDYLFYSIGDLGAGQFDNGGRPNHAQQPSHYEGKTLRFNLTPDADANPGDQWLPNDNPFATAARQSAVWTYGNRNPQGLAYAVVAGTGRLYESEHGPFSDDEINVLEPGKNYGHPLIIGYNDNNYNGLAAGVSNRATLPGPWHTTYPLIGSENANAAAIGTATYRDPIKTLYPNSNAFLKDLFATSSTQDNGPEWASEAPSSLAVYTAAAIPGWQNSLLLPTLKHGKLIRLQLAASGTRVAGDTMTYFKGPVRYRDLALSPDGRRIYLATDSASVSSGPSKEDPKGMSCKGCIIEFTYQRGGQPAPTPAGAPVPAEARQPKATAPANRAKGKK</sequence>
<reference evidence="4 5" key="1">
    <citation type="journal article" date="2019" name="Environ. Microbiol.">
        <title>Species interactions and distinct microbial communities in high Arctic permafrost affected cryosols are associated with the CH4 and CO2 gas fluxes.</title>
        <authorList>
            <person name="Altshuler I."/>
            <person name="Hamel J."/>
            <person name="Turney S."/>
            <person name="Magnuson E."/>
            <person name="Levesque R."/>
            <person name="Greer C."/>
            <person name="Whyte L.G."/>
        </authorList>
    </citation>
    <scope>NUCLEOTIDE SEQUENCE [LARGE SCALE GENOMIC DNA]</scope>
    <source>
        <strain evidence="4 5">S9.2P</strain>
    </source>
</reference>
<dbReference type="AlphaFoldDB" id="A0A502GZA8"/>